<organism evidence="4 5">
    <name type="scientific">Brassica napus</name>
    <name type="common">Rape</name>
    <dbReference type="NCBI Taxonomy" id="3708"/>
    <lineage>
        <taxon>Eukaryota</taxon>
        <taxon>Viridiplantae</taxon>
        <taxon>Streptophyta</taxon>
        <taxon>Embryophyta</taxon>
        <taxon>Tracheophyta</taxon>
        <taxon>Spermatophyta</taxon>
        <taxon>Magnoliopsida</taxon>
        <taxon>eudicotyledons</taxon>
        <taxon>Gunneridae</taxon>
        <taxon>Pentapetalae</taxon>
        <taxon>rosids</taxon>
        <taxon>malvids</taxon>
        <taxon>Brassicales</taxon>
        <taxon>Brassicaceae</taxon>
        <taxon>Brassiceae</taxon>
        <taxon>Brassica</taxon>
    </lineage>
</organism>
<dbReference type="Proteomes" id="UP000824890">
    <property type="component" value="Unassembled WGS sequence"/>
</dbReference>
<protein>
    <submittedName>
        <fullName evidence="4">Uncharacterized protein</fullName>
    </submittedName>
</protein>
<evidence type="ECO:0000313" key="5">
    <source>
        <dbReference type="Proteomes" id="UP000824890"/>
    </source>
</evidence>
<keyword evidence="2" id="KW-0963">Cytoplasm</keyword>
<dbReference type="EMBL" id="JAGKQM010000018">
    <property type="protein sequence ID" value="KAH0863586.1"/>
    <property type="molecule type" value="Genomic_DNA"/>
</dbReference>
<accession>A0ABQ7Y605</accession>
<evidence type="ECO:0000256" key="2">
    <source>
        <dbReference type="ARBA" id="ARBA00022490"/>
    </source>
</evidence>
<evidence type="ECO:0000256" key="3">
    <source>
        <dbReference type="SAM" id="MobiDB-lite"/>
    </source>
</evidence>
<dbReference type="PANTHER" id="PTHR16290">
    <property type="entry name" value="TRANSCRIPTION FACTOR SMIF DECAPPING ENZYME DCP1"/>
    <property type="match status" value="1"/>
</dbReference>
<dbReference type="InterPro" id="IPR010334">
    <property type="entry name" value="Dcp1"/>
</dbReference>
<dbReference type="PANTHER" id="PTHR16290:SF0">
    <property type="entry name" value="DECAPPING PROTEIN 1, ISOFORM A"/>
    <property type="match status" value="1"/>
</dbReference>
<keyword evidence="5" id="KW-1185">Reference proteome</keyword>
<proteinExistence type="predicted"/>
<sequence>MASSLIMLIHSPCDVSSKRSLDLRGVWPPEERVYDPQGQVVKLESEEEVVGEKCDKSWLKVSLASRKLRESISARPGTTIGYTLRLTGMHWLVDTLQIWEQGFMALAAVGATNIGSIERKLEEMMVAGRGEENEDGEAAEYKTYVVNLVSVISIFITTKPCHHQTSSSSPPQFIVVTTTALRLNKMEEAEEAWWWWSRHRLHIRKSMARDKKTKGWLKADVLEAEGGCSGGLRLEARGGGTRAMSLGNTSAGSATGPPYMSSANHLQPHQPTTAPTAAAPPQILSPPPIPSSSPLMPLFDNNPDRISSNSNVYTDLMTPSSFSGPPRMMAQPHLIPGSSMPSAPPLSLNSATYQQRPHGTPMLQPFPKRAIEIRWLNST</sequence>
<evidence type="ECO:0000313" key="4">
    <source>
        <dbReference type="EMBL" id="KAH0863586.1"/>
    </source>
</evidence>
<gene>
    <name evidence="4" type="ORF">HID58_080797</name>
</gene>
<feature type="region of interest" description="Disordered" evidence="3">
    <location>
        <begin position="240"/>
        <end position="278"/>
    </location>
</feature>
<comment type="caution">
    <text evidence="4">The sequence shown here is derived from an EMBL/GenBank/DDBJ whole genome shotgun (WGS) entry which is preliminary data.</text>
</comment>
<evidence type="ECO:0000256" key="1">
    <source>
        <dbReference type="ARBA" id="ARBA00004496"/>
    </source>
</evidence>
<feature type="compositionally biased region" description="Polar residues" evidence="3">
    <location>
        <begin position="261"/>
        <end position="270"/>
    </location>
</feature>
<name>A0ABQ7Y605_BRANA</name>
<comment type="subcellular location">
    <subcellularLocation>
        <location evidence="1">Cytoplasm</location>
    </subcellularLocation>
</comment>
<reference evidence="4 5" key="1">
    <citation type="submission" date="2021-05" db="EMBL/GenBank/DDBJ databases">
        <title>Genome Assembly of Synthetic Allotetraploid Brassica napus Reveals Homoeologous Exchanges between Subgenomes.</title>
        <authorList>
            <person name="Davis J.T."/>
        </authorList>
    </citation>
    <scope>NUCLEOTIDE SEQUENCE [LARGE SCALE GENOMIC DNA]</scope>
    <source>
        <strain evidence="5">cv. Da-Ae</strain>
        <tissue evidence="4">Seedling</tissue>
    </source>
</reference>